<sequence>VTYWLFLFLGLSQYLVGLNSPLYLGPLPAGSLQPAELTPEAQQAAQVAECLLSVAEEPRCAASCSTTPLHWSITCFGVSSGSKHALHRGLSVIPKMEPIPTGYALSLFQPL</sequence>
<feature type="chain" id="PRO_5035898813" evidence="1">
    <location>
        <begin position="18"/>
        <end position="111"/>
    </location>
</feature>
<keyword evidence="3" id="KW-1185">Reference proteome</keyword>
<name>A0A8S4R2Z2_9NEOP</name>
<reference evidence="2" key="1">
    <citation type="submission" date="2022-03" db="EMBL/GenBank/DDBJ databases">
        <authorList>
            <person name="Lindestad O."/>
        </authorList>
    </citation>
    <scope>NUCLEOTIDE SEQUENCE</scope>
</reference>
<dbReference type="AlphaFoldDB" id="A0A8S4R2Z2"/>
<gene>
    <name evidence="2" type="primary">jg17715</name>
    <name evidence="2" type="ORF">PAEG_LOCUS8136</name>
</gene>
<keyword evidence="1" id="KW-0732">Signal</keyword>
<organism evidence="2 3">
    <name type="scientific">Pararge aegeria aegeria</name>
    <dbReference type="NCBI Taxonomy" id="348720"/>
    <lineage>
        <taxon>Eukaryota</taxon>
        <taxon>Metazoa</taxon>
        <taxon>Ecdysozoa</taxon>
        <taxon>Arthropoda</taxon>
        <taxon>Hexapoda</taxon>
        <taxon>Insecta</taxon>
        <taxon>Pterygota</taxon>
        <taxon>Neoptera</taxon>
        <taxon>Endopterygota</taxon>
        <taxon>Lepidoptera</taxon>
        <taxon>Glossata</taxon>
        <taxon>Ditrysia</taxon>
        <taxon>Papilionoidea</taxon>
        <taxon>Nymphalidae</taxon>
        <taxon>Satyrinae</taxon>
        <taxon>Satyrini</taxon>
        <taxon>Parargina</taxon>
        <taxon>Pararge</taxon>
    </lineage>
</organism>
<evidence type="ECO:0000256" key="1">
    <source>
        <dbReference type="SAM" id="SignalP"/>
    </source>
</evidence>
<evidence type="ECO:0000313" key="3">
    <source>
        <dbReference type="Proteomes" id="UP000838756"/>
    </source>
</evidence>
<accession>A0A8S4R2Z2</accession>
<evidence type="ECO:0000313" key="2">
    <source>
        <dbReference type="EMBL" id="CAH2227892.1"/>
    </source>
</evidence>
<dbReference type="Proteomes" id="UP000838756">
    <property type="component" value="Unassembled WGS sequence"/>
</dbReference>
<feature type="signal peptide" evidence="1">
    <location>
        <begin position="1"/>
        <end position="17"/>
    </location>
</feature>
<feature type="non-terminal residue" evidence="2">
    <location>
        <position position="1"/>
    </location>
</feature>
<protein>
    <submittedName>
        <fullName evidence="2">Jg17715 protein</fullName>
    </submittedName>
</protein>
<comment type="caution">
    <text evidence="2">The sequence shown here is derived from an EMBL/GenBank/DDBJ whole genome shotgun (WGS) entry which is preliminary data.</text>
</comment>
<proteinExistence type="predicted"/>
<dbReference type="EMBL" id="CAKXAJ010023592">
    <property type="protein sequence ID" value="CAH2227892.1"/>
    <property type="molecule type" value="Genomic_DNA"/>
</dbReference>